<reference evidence="2" key="1">
    <citation type="journal article" date="2013" name="Nat. Commun.">
        <title>Whole-genome sequencing of Oryza brachyantha reveals mechanisms underlying Oryza genome evolution.</title>
        <authorList>
            <person name="Chen J."/>
            <person name="Huang Q."/>
            <person name="Gao D."/>
            <person name="Wang J."/>
            <person name="Lang Y."/>
            <person name="Liu T."/>
            <person name="Li B."/>
            <person name="Bai Z."/>
            <person name="Luis Goicoechea J."/>
            <person name="Liang C."/>
            <person name="Chen C."/>
            <person name="Zhang W."/>
            <person name="Sun S."/>
            <person name="Liao Y."/>
            <person name="Zhang X."/>
            <person name="Yang L."/>
            <person name="Song C."/>
            <person name="Wang M."/>
            <person name="Shi J."/>
            <person name="Liu G."/>
            <person name="Liu J."/>
            <person name="Zhou H."/>
            <person name="Zhou W."/>
            <person name="Yu Q."/>
            <person name="An N."/>
            <person name="Chen Y."/>
            <person name="Cai Q."/>
            <person name="Wang B."/>
            <person name="Liu B."/>
            <person name="Min J."/>
            <person name="Huang Y."/>
            <person name="Wu H."/>
            <person name="Li Z."/>
            <person name="Zhang Y."/>
            <person name="Yin Y."/>
            <person name="Song W."/>
            <person name="Jiang J."/>
            <person name="Jackson S.A."/>
            <person name="Wing R.A."/>
            <person name="Wang J."/>
            <person name="Chen M."/>
        </authorList>
    </citation>
    <scope>NUCLEOTIDE SEQUENCE [LARGE SCALE GENOMIC DNA]</scope>
    <source>
        <strain evidence="2">cv. IRGC 101232</strain>
    </source>
</reference>
<dbReference type="HOGENOM" id="CLU_2489943_0_0_1"/>
<reference evidence="2" key="2">
    <citation type="submission" date="2013-04" db="UniProtKB">
        <authorList>
            <consortium name="EnsemblPlants"/>
        </authorList>
    </citation>
    <scope>IDENTIFICATION</scope>
</reference>
<accession>J3MPW8</accession>
<feature type="compositionally biased region" description="Polar residues" evidence="1">
    <location>
        <begin position="1"/>
        <end position="20"/>
    </location>
</feature>
<feature type="region of interest" description="Disordered" evidence="1">
    <location>
        <begin position="1"/>
        <end position="87"/>
    </location>
</feature>
<organism evidence="2">
    <name type="scientific">Oryza brachyantha</name>
    <name type="common">malo sina</name>
    <dbReference type="NCBI Taxonomy" id="4533"/>
    <lineage>
        <taxon>Eukaryota</taxon>
        <taxon>Viridiplantae</taxon>
        <taxon>Streptophyta</taxon>
        <taxon>Embryophyta</taxon>
        <taxon>Tracheophyta</taxon>
        <taxon>Spermatophyta</taxon>
        <taxon>Magnoliopsida</taxon>
        <taxon>Liliopsida</taxon>
        <taxon>Poales</taxon>
        <taxon>Poaceae</taxon>
        <taxon>BOP clade</taxon>
        <taxon>Oryzoideae</taxon>
        <taxon>Oryzeae</taxon>
        <taxon>Oryzinae</taxon>
        <taxon>Oryza</taxon>
    </lineage>
</organism>
<name>J3MPW8_ORYBR</name>
<evidence type="ECO:0000313" key="2">
    <source>
        <dbReference type="EnsemblPlants" id="OB08G11470.1"/>
    </source>
</evidence>
<feature type="compositionally biased region" description="Basic residues" evidence="1">
    <location>
        <begin position="64"/>
        <end position="80"/>
    </location>
</feature>
<feature type="compositionally biased region" description="Polar residues" evidence="1">
    <location>
        <begin position="53"/>
        <end position="62"/>
    </location>
</feature>
<sequence length="87" mass="9248">HARASTTLQSMSASTANTSEMRPVRSAPVSSSAVSPSSAAGRAGPFHVPRDCQPTQTTTPIRKTQLRRAHVPPARNHRKGQTPTCSM</sequence>
<protein>
    <submittedName>
        <fullName evidence="2">Uncharacterized protein</fullName>
    </submittedName>
</protein>
<proteinExistence type="predicted"/>
<dbReference type="Gramene" id="OB08G11470.1">
    <property type="protein sequence ID" value="OB08G11470.1"/>
    <property type="gene ID" value="OB08G11470"/>
</dbReference>
<keyword evidence="3" id="KW-1185">Reference proteome</keyword>
<feature type="compositionally biased region" description="Low complexity" evidence="1">
    <location>
        <begin position="24"/>
        <end position="45"/>
    </location>
</feature>
<evidence type="ECO:0000256" key="1">
    <source>
        <dbReference type="SAM" id="MobiDB-lite"/>
    </source>
</evidence>
<evidence type="ECO:0000313" key="3">
    <source>
        <dbReference type="Proteomes" id="UP000006038"/>
    </source>
</evidence>
<dbReference type="Proteomes" id="UP000006038">
    <property type="component" value="Chromosome 8"/>
</dbReference>
<dbReference type="AlphaFoldDB" id="J3MPW8"/>
<dbReference type="EnsemblPlants" id="OB08G11470.1">
    <property type="protein sequence ID" value="OB08G11470.1"/>
    <property type="gene ID" value="OB08G11470"/>
</dbReference>